<protein>
    <submittedName>
        <fullName evidence="7">9f9ed1d0-ae9f-490d-97af-aaa9d65654ef</fullName>
    </submittedName>
</protein>
<accession>A0A8H2W219</accession>
<evidence type="ECO:0000313" key="7">
    <source>
        <dbReference type="EMBL" id="CAD6448624.1"/>
    </source>
</evidence>
<organism evidence="7 8">
    <name type="scientific">Sclerotinia trifoliorum</name>
    <dbReference type="NCBI Taxonomy" id="28548"/>
    <lineage>
        <taxon>Eukaryota</taxon>
        <taxon>Fungi</taxon>
        <taxon>Dikarya</taxon>
        <taxon>Ascomycota</taxon>
        <taxon>Pezizomycotina</taxon>
        <taxon>Leotiomycetes</taxon>
        <taxon>Helotiales</taxon>
        <taxon>Sclerotiniaceae</taxon>
        <taxon>Sclerotinia</taxon>
    </lineage>
</organism>
<keyword evidence="8" id="KW-1185">Reference proteome</keyword>
<dbReference type="InterPro" id="IPR009311">
    <property type="entry name" value="IFI6/IFI27-like"/>
</dbReference>
<keyword evidence="3 6" id="KW-0812">Transmembrane</keyword>
<dbReference type="EMBL" id="CAJHIA010000032">
    <property type="protein sequence ID" value="CAD6448624.1"/>
    <property type="molecule type" value="Genomic_DNA"/>
</dbReference>
<sequence>MPGLLSTLRGGFTTPLLRILGFTILGPAAVSLAALAQSIIGSVSAASIFSILQSAGMDGARLVALNGIAVGIAALILLIVVVCLVIVQRMERERRKKDEKESEKKMNKAF</sequence>
<name>A0A8H2W219_9HELO</name>
<dbReference type="Proteomes" id="UP000624404">
    <property type="component" value="Unassembled WGS sequence"/>
</dbReference>
<dbReference type="PANTHER" id="PTHR16932:SF18">
    <property type="entry name" value="INTERFERON, ALPHA-INDUCIBLE PROTEIN 27-LIKE 2"/>
    <property type="match status" value="1"/>
</dbReference>
<reference evidence="7" key="1">
    <citation type="submission" date="2020-10" db="EMBL/GenBank/DDBJ databases">
        <authorList>
            <person name="Kusch S."/>
        </authorList>
    </citation>
    <scope>NUCLEOTIDE SEQUENCE</scope>
    <source>
        <strain evidence="7">SwB9</strain>
    </source>
</reference>
<dbReference type="GO" id="GO:0016020">
    <property type="term" value="C:membrane"/>
    <property type="evidence" value="ECO:0007669"/>
    <property type="project" value="UniProtKB-SubCell"/>
</dbReference>
<dbReference type="InterPro" id="IPR038213">
    <property type="entry name" value="IFI6/IFI27-like_sf"/>
</dbReference>
<keyword evidence="5 6" id="KW-0472">Membrane</keyword>
<feature type="transmembrane region" description="Helical" evidence="6">
    <location>
        <begin position="20"/>
        <end position="52"/>
    </location>
</feature>
<proteinExistence type="inferred from homology"/>
<dbReference type="Gene3D" id="6.10.110.10">
    <property type="match status" value="1"/>
</dbReference>
<keyword evidence="4 6" id="KW-1133">Transmembrane helix</keyword>
<evidence type="ECO:0000256" key="4">
    <source>
        <dbReference type="ARBA" id="ARBA00022989"/>
    </source>
</evidence>
<evidence type="ECO:0000256" key="3">
    <source>
        <dbReference type="ARBA" id="ARBA00022692"/>
    </source>
</evidence>
<gene>
    <name evidence="7" type="ORF">SCLTRI_LOCUS8417</name>
</gene>
<evidence type="ECO:0000313" key="8">
    <source>
        <dbReference type="Proteomes" id="UP000624404"/>
    </source>
</evidence>
<comment type="similarity">
    <text evidence="2">Belongs to the IFI6/IFI27 family.</text>
</comment>
<comment type="subcellular location">
    <subcellularLocation>
        <location evidence="1">Membrane</location>
        <topology evidence="1">Multi-pass membrane protein</topology>
    </subcellularLocation>
</comment>
<feature type="transmembrane region" description="Helical" evidence="6">
    <location>
        <begin position="64"/>
        <end position="87"/>
    </location>
</feature>
<evidence type="ECO:0000256" key="2">
    <source>
        <dbReference type="ARBA" id="ARBA00007262"/>
    </source>
</evidence>
<dbReference type="OrthoDB" id="440424at2759"/>
<dbReference type="AlphaFoldDB" id="A0A8H2W219"/>
<evidence type="ECO:0000256" key="5">
    <source>
        <dbReference type="ARBA" id="ARBA00023136"/>
    </source>
</evidence>
<dbReference type="Pfam" id="PF06140">
    <property type="entry name" value="Ifi-6-16"/>
    <property type="match status" value="1"/>
</dbReference>
<evidence type="ECO:0000256" key="6">
    <source>
        <dbReference type="SAM" id="Phobius"/>
    </source>
</evidence>
<comment type="caution">
    <text evidence="7">The sequence shown here is derived from an EMBL/GenBank/DDBJ whole genome shotgun (WGS) entry which is preliminary data.</text>
</comment>
<dbReference type="PANTHER" id="PTHR16932">
    <property type="entry name" value="INTERFERON ALPHA-INDUCIBLE PROTEIN 27"/>
    <property type="match status" value="1"/>
</dbReference>
<evidence type="ECO:0000256" key="1">
    <source>
        <dbReference type="ARBA" id="ARBA00004141"/>
    </source>
</evidence>